<organism evidence="2 3">
    <name type="scientific">Humitalea rosea</name>
    <dbReference type="NCBI Taxonomy" id="990373"/>
    <lineage>
        <taxon>Bacteria</taxon>
        <taxon>Pseudomonadati</taxon>
        <taxon>Pseudomonadota</taxon>
        <taxon>Alphaproteobacteria</taxon>
        <taxon>Acetobacterales</taxon>
        <taxon>Roseomonadaceae</taxon>
        <taxon>Humitalea</taxon>
    </lineage>
</organism>
<gene>
    <name evidence="2" type="ORF">C8P66_11193</name>
</gene>
<dbReference type="AlphaFoldDB" id="A0A2W7IFJ3"/>
<accession>A0A2W7IFJ3</accession>
<feature type="domain" description="YjiS-like" evidence="1">
    <location>
        <begin position="68"/>
        <end position="93"/>
    </location>
</feature>
<evidence type="ECO:0000313" key="2">
    <source>
        <dbReference type="EMBL" id="PZW45678.1"/>
    </source>
</evidence>
<dbReference type="EMBL" id="QKYU01000011">
    <property type="protein sequence ID" value="PZW45678.1"/>
    <property type="molecule type" value="Genomic_DNA"/>
</dbReference>
<comment type="caution">
    <text evidence="2">The sequence shown here is derived from an EMBL/GenBank/DDBJ whole genome shotgun (WGS) entry which is preliminary data.</text>
</comment>
<evidence type="ECO:0000259" key="1">
    <source>
        <dbReference type="Pfam" id="PF06568"/>
    </source>
</evidence>
<keyword evidence="3" id="KW-1185">Reference proteome</keyword>
<evidence type="ECO:0000313" key="3">
    <source>
        <dbReference type="Proteomes" id="UP000249688"/>
    </source>
</evidence>
<dbReference type="Pfam" id="PF06568">
    <property type="entry name" value="YjiS-like"/>
    <property type="match status" value="1"/>
</dbReference>
<proteinExistence type="predicted"/>
<dbReference type="RefSeq" id="WP_211314114.1">
    <property type="nucleotide sequence ID" value="NZ_QKYU01000011.1"/>
</dbReference>
<reference evidence="2 3" key="1">
    <citation type="submission" date="2018-06" db="EMBL/GenBank/DDBJ databases">
        <title>Genomic Encyclopedia of Archaeal and Bacterial Type Strains, Phase II (KMG-II): from individual species to whole genera.</title>
        <authorList>
            <person name="Goeker M."/>
        </authorList>
    </citation>
    <scope>NUCLEOTIDE SEQUENCE [LARGE SCALE GENOMIC DNA]</scope>
    <source>
        <strain evidence="2 3">DSM 24525</strain>
    </source>
</reference>
<dbReference type="Proteomes" id="UP000249688">
    <property type="component" value="Unassembled WGS sequence"/>
</dbReference>
<protein>
    <submittedName>
        <fullName evidence="2">Uncharacterized protein DUF1127</fullName>
    </submittedName>
</protein>
<name>A0A2W7IFJ3_9PROT</name>
<sequence>MDARTTQTDIAGMATIARPRDAVVAQDIQLAAARARDEAVSRGITEAFTSVGHALRALTTMMASIGARARAERELRGLTDRELADIGLTRGDIPAVLANDVAPAARPGADRAPMGNFARAA</sequence>
<dbReference type="InterPro" id="IPR009506">
    <property type="entry name" value="YjiS-like"/>
</dbReference>